<dbReference type="SUPFAM" id="SSF57756">
    <property type="entry name" value="Retrovirus zinc finger-like domains"/>
    <property type="match status" value="1"/>
</dbReference>
<dbReference type="Proteomes" id="UP000887013">
    <property type="component" value="Unassembled WGS sequence"/>
</dbReference>
<dbReference type="InterPro" id="IPR036875">
    <property type="entry name" value="Znf_CCHC_sf"/>
</dbReference>
<evidence type="ECO:0000259" key="2">
    <source>
        <dbReference type="PROSITE" id="PS50158"/>
    </source>
</evidence>
<proteinExistence type="predicted"/>
<dbReference type="PANTHER" id="PTHR46888">
    <property type="entry name" value="ZINC KNUCKLE DOMAINCONTAINING PROTEIN-RELATED"/>
    <property type="match status" value="1"/>
</dbReference>
<protein>
    <submittedName>
        <fullName evidence="3">CCHC-type domain-containing protein</fullName>
    </submittedName>
</protein>
<dbReference type="GO" id="GO:0003676">
    <property type="term" value="F:nucleic acid binding"/>
    <property type="evidence" value="ECO:0007669"/>
    <property type="project" value="InterPro"/>
</dbReference>
<name>A0A8X6U241_NEPPI</name>
<keyword evidence="1" id="KW-0863">Zinc-finger</keyword>
<dbReference type="PANTHER" id="PTHR46888:SF1">
    <property type="entry name" value="RIBONUCLEASE H"/>
    <property type="match status" value="1"/>
</dbReference>
<dbReference type="GO" id="GO:0008270">
    <property type="term" value="F:zinc ion binding"/>
    <property type="evidence" value="ECO:0007669"/>
    <property type="project" value="UniProtKB-KW"/>
</dbReference>
<accession>A0A8X6U241</accession>
<dbReference type="OrthoDB" id="6431486at2759"/>
<feature type="domain" description="CCHC-type" evidence="2">
    <location>
        <begin position="71"/>
        <end position="86"/>
    </location>
</feature>
<keyword evidence="1" id="KW-0862">Zinc</keyword>
<keyword evidence="1" id="KW-0479">Metal-binding</keyword>
<evidence type="ECO:0000313" key="3">
    <source>
        <dbReference type="EMBL" id="GFT72350.1"/>
    </source>
</evidence>
<dbReference type="InterPro" id="IPR001878">
    <property type="entry name" value="Znf_CCHC"/>
</dbReference>
<sequence>MAFLIRSRKTDLIQLARDLGEPPDPSMSKIVLRDLIISSTYYKEEEELKLLRPKEKILKKQKSLKLKKLTCFTCGSDKHFRWDCPKNKGVDNKRLNVNKVSTQGTELEDGTVAARVDLLVKVIPRQAIEDKLSKLVKTSISVDGKLVPALMDSGTEITVVNNDLVPGISVEGASTIYLKEVLLKDVLLPTDVLDMLGGAQSKENSLAQSSQYLGGDSGASGETEVSRGILLEKLPENVEDSQSNITSCRNEMGTTITKDKEVIAETEKGSMMADNFCSKQDYSAKLVLAWEHAKEGKGNYYEVDGYLFHKDKILGESIRQLVVPECRRTDVLKLAHTSEFSSHMGPKKTLERIKYSFFC</sequence>
<dbReference type="PROSITE" id="PS50158">
    <property type="entry name" value="ZF_CCHC"/>
    <property type="match status" value="1"/>
</dbReference>
<dbReference type="EMBL" id="BMAW01116834">
    <property type="protein sequence ID" value="GFT72350.1"/>
    <property type="molecule type" value="Genomic_DNA"/>
</dbReference>
<gene>
    <name evidence="3" type="primary">AVEN_259560_1</name>
    <name evidence="3" type="ORF">NPIL_318581</name>
</gene>
<dbReference type="Gene3D" id="4.10.60.10">
    <property type="entry name" value="Zinc finger, CCHC-type"/>
    <property type="match status" value="1"/>
</dbReference>
<dbReference type="AlphaFoldDB" id="A0A8X6U241"/>
<evidence type="ECO:0000313" key="4">
    <source>
        <dbReference type="Proteomes" id="UP000887013"/>
    </source>
</evidence>
<keyword evidence="4" id="KW-1185">Reference proteome</keyword>
<organism evidence="3 4">
    <name type="scientific">Nephila pilipes</name>
    <name type="common">Giant wood spider</name>
    <name type="synonym">Nephila maculata</name>
    <dbReference type="NCBI Taxonomy" id="299642"/>
    <lineage>
        <taxon>Eukaryota</taxon>
        <taxon>Metazoa</taxon>
        <taxon>Ecdysozoa</taxon>
        <taxon>Arthropoda</taxon>
        <taxon>Chelicerata</taxon>
        <taxon>Arachnida</taxon>
        <taxon>Araneae</taxon>
        <taxon>Araneomorphae</taxon>
        <taxon>Entelegynae</taxon>
        <taxon>Araneoidea</taxon>
        <taxon>Nephilidae</taxon>
        <taxon>Nephila</taxon>
    </lineage>
</organism>
<dbReference type="Gene3D" id="1.10.340.70">
    <property type="match status" value="1"/>
</dbReference>
<reference evidence="3" key="1">
    <citation type="submission" date="2020-08" db="EMBL/GenBank/DDBJ databases">
        <title>Multicomponent nature underlies the extraordinary mechanical properties of spider dragline silk.</title>
        <authorList>
            <person name="Kono N."/>
            <person name="Nakamura H."/>
            <person name="Mori M."/>
            <person name="Yoshida Y."/>
            <person name="Ohtoshi R."/>
            <person name="Malay A.D."/>
            <person name="Moran D.A.P."/>
            <person name="Tomita M."/>
            <person name="Numata K."/>
            <person name="Arakawa K."/>
        </authorList>
    </citation>
    <scope>NUCLEOTIDE SEQUENCE</scope>
</reference>
<comment type="caution">
    <text evidence="3">The sequence shown here is derived from an EMBL/GenBank/DDBJ whole genome shotgun (WGS) entry which is preliminary data.</text>
</comment>
<evidence type="ECO:0000256" key="1">
    <source>
        <dbReference type="PROSITE-ProRule" id="PRU00047"/>
    </source>
</evidence>